<protein>
    <submittedName>
        <fullName evidence="7">Dihydrolipoamide acetyltransferase component of pyruvate dehydrogenase complex</fullName>
    </submittedName>
</protein>
<evidence type="ECO:0000256" key="3">
    <source>
        <dbReference type="ARBA" id="ARBA00022679"/>
    </source>
</evidence>
<dbReference type="SUPFAM" id="SSF51230">
    <property type="entry name" value="Single hybrid motif"/>
    <property type="match status" value="1"/>
</dbReference>
<dbReference type="InterPro" id="IPR003016">
    <property type="entry name" value="2-oxoA_DH_lipoyl-BS"/>
</dbReference>
<proteinExistence type="predicted"/>
<evidence type="ECO:0000256" key="1">
    <source>
        <dbReference type="ARBA" id="ARBA00001938"/>
    </source>
</evidence>
<evidence type="ECO:0000256" key="2">
    <source>
        <dbReference type="ARBA" id="ARBA00011484"/>
    </source>
</evidence>
<dbReference type="GO" id="GO:0016407">
    <property type="term" value="F:acetyltransferase activity"/>
    <property type="evidence" value="ECO:0007669"/>
    <property type="project" value="TreeGrafter"/>
</dbReference>
<dbReference type="AlphaFoldDB" id="A0AAI9I9F5"/>
<comment type="caution">
    <text evidence="7">The sequence shown here is derived from an EMBL/GenBank/DDBJ whole genome shotgun (WGS) entry which is preliminary data.</text>
</comment>
<dbReference type="FunFam" id="2.40.50.100:FF:000009">
    <property type="entry name" value="Acetyltransferase component of pyruvate dehydrogenase complex"/>
    <property type="match status" value="1"/>
</dbReference>
<dbReference type="InterPro" id="IPR050743">
    <property type="entry name" value="2-oxoacid_DH_E2_comp"/>
</dbReference>
<dbReference type="PANTHER" id="PTHR43178:SF2">
    <property type="entry name" value="DIHYDROLIPOYLLYSINE-RESIDUE ACETYLTRANSFERASE COMPONENT OF PYRUVATE DEHYDROGENASE COMPLEX"/>
    <property type="match status" value="1"/>
</dbReference>
<comment type="subunit">
    <text evidence="2">Forms a 24-polypeptide structural core with octahedral symmetry.</text>
</comment>
<evidence type="ECO:0000259" key="6">
    <source>
        <dbReference type="PROSITE" id="PS50968"/>
    </source>
</evidence>
<dbReference type="PROSITE" id="PS50968">
    <property type="entry name" value="BIOTINYL_LIPOYL"/>
    <property type="match status" value="1"/>
</dbReference>
<gene>
    <name evidence="7" type="ORF">HFRIS_024480</name>
</gene>
<reference evidence="7 8" key="1">
    <citation type="journal article" date="2013" name="Front. Microbiol.">
        <title>The genome of the endophytic bacterium H. frisingense GSF30(T) identifies diverse strategies in the Herbaspirillum genus to interact with plants.</title>
        <authorList>
            <person name="Straub D."/>
            <person name="Rothballer M."/>
            <person name="Hartmann A."/>
            <person name="Ludewig U."/>
        </authorList>
    </citation>
    <scope>NUCLEOTIDE SEQUENCE [LARGE SCALE GENOMIC DNA]</scope>
    <source>
        <strain evidence="7 8">GSF30</strain>
    </source>
</reference>
<evidence type="ECO:0000313" key="7">
    <source>
        <dbReference type="EMBL" id="EOA02056.1"/>
    </source>
</evidence>
<dbReference type="PANTHER" id="PTHR43178">
    <property type="entry name" value="DIHYDROLIPOAMIDE ACETYLTRANSFERASE COMPONENT OF PYRUVATE DEHYDROGENASE COMPLEX"/>
    <property type="match status" value="1"/>
</dbReference>
<dbReference type="CDD" id="cd06849">
    <property type="entry name" value="lipoyl_domain"/>
    <property type="match status" value="1"/>
</dbReference>
<comment type="cofactor">
    <cofactor evidence="1">
        <name>(R)-lipoate</name>
        <dbReference type="ChEBI" id="CHEBI:83088"/>
    </cofactor>
</comment>
<organism evidence="7 8">
    <name type="scientific">Herbaspirillum frisingense GSF30</name>
    <dbReference type="NCBI Taxonomy" id="864073"/>
    <lineage>
        <taxon>Bacteria</taxon>
        <taxon>Pseudomonadati</taxon>
        <taxon>Pseudomonadota</taxon>
        <taxon>Betaproteobacteria</taxon>
        <taxon>Burkholderiales</taxon>
        <taxon>Oxalobacteraceae</taxon>
        <taxon>Herbaspirillum</taxon>
    </lineage>
</organism>
<evidence type="ECO:0000256" key="4">
    <source>
        <dbReference type="ARBA" id="ARBA00022823"/>
    </source>
</evidence>
<dbReference type="GO" id="GO:0005737">
    <property type="term" value="C:cytoplasm"/>
    <property type="evidence" value="ECO:0007669"/>
    <property type="project" value="TreeGrafter"/>
</dbReference>
<dbReference type="Proteomes" id="UP000006772">
    <property type="component" value="Unassembled WGS sequence"/>
</dbReference>
<keyword evidence="4" id="KW-0450">Lipoyl</keyword>
<sequence length="80" mass="8418">MSLSEVKVPDIGDFKEVEVIEVMVKVGDTIKVDQSLITVESDKASMEIPSSSAGVVKEVKVKVGDKVAEGSLLLLVEASG</sequence>
<dbReference type="Gene3D" id="2.40.50.100">
    <property type="match status" value="1"/>
</dbReference>
<keyword evidence="5" id="KW-0012">Acyltransferase</keyword>
<evidence type="ECO:0000313" key="8">
    <source>
        <dbReference type="Proteomes" id="UP000006772"/>
    </source>
</evidence>
<keyword evidence="3" id="KW-0808">Transferase</keyword>
<dbReference type="InterPro" id="IPR011053">
    <property type="entry name" value="Single_hybrid_motif"/>
</dbReference>
<dbReference type="EMBL" id="AEEC02000085">
    <property type="protein sequence ID" value="EOA02056.1"/>
    <property type="molecule type" value="Genomic_DNA"/>
</dbReference>
<accession>A0AAI9I9F5</accession>
<dbReference type="InterPro" id="IPR000089">
    <property type="entry name" value="Biotin_lipoyl"/>
</dbReference>
<name>A0AAI9I9F5_9BURK</name>
<feature type="non-terminal residue" evidence="7">
    <location>
        <position position="80"/>
    </location>
</feature>
<keyword evidence="7" id="KW-0670">Pyruvate</keyword>
<dbReference type="GO" id="GO:0006086">
    <property type="term" value="P:pyruvate decarboxylation to acetyl-CoA"/>
    <property type="evidence" value="ECO:0007669"/>
    <property type="project" value="TreeGrafter"/>
</dbReference>
<dbReference type="PROSITE" id="PS00189">
    <property type="entry name" value="LIPOYL"/>
    <property type="match status" value="1"/>
</dbReference>
<dbReference type="Pfam" id="PF00364">
    <property type="entry name" value="Biotin_lipoyl"/>
    <property type="match status" value="1"/>
</dbReference>
<feature type="domain" description="Lipoyl-binding" evidence="6">
    <location>
        <begin position="3"/>
        <end position="77"/>
    </location>
</feature>
<dbReference type="GO" id="GO:0031405">
    <property type="term" value="F:lipoic acid binding"/>
    <property type="evidence" value="ECO:0007669"/>
    <property type="project" value="TreeGrafter"/>
</dbReference>
<evidence type="ECO:0000256" key="5">
    <source>
        <dbReference type="ARBA" id="ARBA00023315"/>
    </source>
</evidence>
<dbReference type="RefSeq" id="WP_006465704.1">
    <property type="nucleotide sequence ID" value="NZ_AEEC02000085.1"/>
</dbReference>